<keyword evidence="7 8" id="KW-0472">Membrane</keyword>
<accession>A0A6M0H4D2</accession>
<feature type="transmembrane region" description="Helical" evidence="8">
    <location>
        <begin position="152"/>
        <end position="175"/>
    </location>
</feature>
<dbReference type="PRINTS" id="PR00175">
    <property type="entry name" value="NAALASMPORT"/>
</dbReference>
<evidence type="ECO:0000256" key="2">
    <source>
        <dbReference type="ARBA" id="ARBA00009261"/>
    </source>
</evidence>
<feature type="transmembrane region" description="Helical" evidence="8">
    <location>
        <begin position="353"/>
        <end position="378"/>
    </location>
</feature>
<feature type="transmembrane region" description="Helical" evidence="8">
    <location>
        <begin position="219"/>
        <end position="239"/>
    </location>
</feature>
<feature type="transmembrane region" description="Helical" evidence="8">
    <location>
        <begin position="68"/>
        <end position="92"/>
    </location>
</feature>
<feature type="transmembrane region" description="Helical" evidence="8">
    <location>
        <begin position="423"/>
        <end position="447"/>
    </location>
</feature>
<protein>
    <submittedName>
        <fullName evidence="9">Sodium:alanine symporter family protein</fullName>
    </submittedName>
</protein>
<name>A0A6M0H4D2_9CLOT</name>
<comment type="caution">
    <text evidence="9">The sequence shown here is derived from an EMBL/GenBank/DDBJ whole genome shotgun (WGS) entry which is preliminary data.</text>
</comment>
<feature type="transmembrane region" description="Helical" evidence="8">
    <location>
        <begin position="98"/>
        <end position="115"/>
    </location>
</feature>
<keyword evidence="6 8" id="KW-1133">Transmembrane helix</keyword>
<gene>
    <name evidence="9" type="ORF">G3M99_09780</name>
</gene>
<evidence type="ECO:0000256" key="3">
    <source>
        <dbReference type="ARBA" id="ARBA00022448"/>
    </source>
</evidence>
<evidence type="ECO:0000256" key="6">
    <source>
        <dbReference type="ARBA" id="ARBA00022989"/>
    </source>
</evidence>
<keyword evidence="5 8" id="KW-0812">Transmembrane</keyword>
<feature type="transmembrane region" description="Helical" evidence="8">
    <location>
        <begin position="399"/>
        <end position="417"/>
    </location>
</feature>
<keyword evidence="8" id="KW-0769">Symport</keyword>
<keyword evidence="4 8" id="KW-1003">Cell membrane</keyword>
<dbReference type="InterPro" id="IPR001463">
    <property type="entry name" value="Na/Ala_symport"/>
</dbReference>
<feature type="transmembrane region" description="Helical" evidence="8">
    <location>
        <begin position="245"/>
        <end position="268"/>
    </location>
</feature>
<evidence type="ECO:0000256" key="4">
    <source>
        <dbReference type="ARBA" id="ARBA00022475"/>
    </source>
</evidence>
<dbReference type="PANTHER" id="PTHR30330">
    <property type="entry name" value="AGSS FAMILY TRANSPORTER, SODIUM-ALANINE"/>
    <property type="match status" value="1"/>
</dbReference>
<evidence type="ECO:0000256" key="1">
    <source>
        <dbReference type="ARBA" id="ARBA00004651"/>
    </source>
</evidence>
<dbReference type="GO" id="GO:0005886">
    <property type="term" value="C:plasma membrane"/>
    <property type="evidence" value="ECO:0007669"/>
    <property type="project" value="UniProtKB-SubCell"/>
</dbReference>
<dbReference type="RefSeq" id="WP_199870028.1">
    <property type="nucleotide sequence ID" value="NZ_JAAGPU010000016.1"/>
</dbReference>
<feature type="transmembrane region" description="Helical" evidence="8">
    <location>
        <begin position="312"/>
        <end position="333"/>
    </location>
</feature>
<sequence>MEEFIQKAVSLLWGTPLIVTILGTGLFFTVASGFFQIRFFKHIMKETFGKLIKKDKTSKGEKGILSPFEAISIAIGGSVGVGNIGGVATAIAVGGPGAVFWLWVAALLGTIIKMVEVTLAVHYRTIDEEGNPYGGPSFYMEKGLGEEKKLKLWIVPAILFGGGILSTFFITLQNYTVSEAISSTFDVSMILVAFIYAILVYIMINGGIPGLGKIASKTIPFMCLFYIVSGLFIILKNITFLPETIALIFEGAFTGTAAVGGFAGAAFMQVLKIGMSRSVYSNEAGWGTSPMIHSTAKTDHPIRQGFWGAFEVFVDTGIVCTITALIIIITGNWCSGATSATLTLSAFESGMGYLGRVILSIGVFLFGITTTTGWYTYYEILLRHASKDNVKAKKAILKFYKYCYPIPGFLMVVMAVVKGLPGQIVWLFGDFTSAIPTFINVIVILILSKRFFELLKDYKARYLGIGKVDPDFKPFYEDRKKEK</sequence>
<dbReference type="NCBIfam" id="TIGR00835">
    <property type="entry name" value="agcS"/>
    <property type="match status" value="1"/>
</dbReference>
<evidence type="ECO:0000313" key="10">
    <source>
        <dbReference type="Proteomes" id="UP000481872"/>
    </source>
</evidence>
<dbReference type="Pfam" id="PF01235">
    <property type="entry name" value="Na_Ala_symp"/>
    <property type="match status" value="1"/>
</dbReference>
<dbReference type="Proteomes" id="UP000481872">
    <property type="component" value="Unassembled WGS sequence"/>
</dbReference>
<comment type="subcellular location">
    <subcellularLocation>
        <location evidence="1 8">Cell membrane</location>
        <topology evidence="1 8">Multi-pass membrane protein</topology>
    </subcellularLocation>
</comment>
<dbReference type="PANTHER" id="PTHR30330:SF14">
    <property type="entry name" value="SODIUM_AMINO ACID (ALANINE) SYMPORTER"/>
    <property type="match status" value="1"/>
</dbReference>
<feature type="transmembrane region" description="Helical" evidence="8">
    <location>
        <begin position="187"/>
        <end position="207"/>
    </location>
</feature>
<feature type="transmembrane region" description="Helical" evidence="8">
    <location>
        <begin position="12"/>
        <end position="35"/>
    </location>
</feature>
<keyword evidence="3 8" id="KW-0813">Transport</keyword>
<dbReference type="Gene3D" id="1.20.1740.10">
    <property type="entry name" value="Amino acid/polyamine transporter I"/>
    <property type="match status" value="1"/>
</dbReference>
<evidence type="ECO:0000313" key="9">
    <source>
        <dbReference type="EMBL" id="NEU05138.1"/>
    </source>
</evidence>
<evidence type="ECO:0000256" key="8">
    <source>
        <dbReference type="RuleBase" id="RU363064"/>
    </source>
</evidence>
<organism evidence="9 10">
    <name type="scientific">Clostridium senegalense</name>
    <dbReference type="NCBI Taxonomy" id="1465809"/>
    <lineage>
        <taxon>Bacteria</taxon>
        <taxon>Bacillati</taxon>
        <taxon>Bacillota</taxon>
        <taxon>Clostridia</taxon>
        <taxon>Eubacteriales</taxon>
        <taxon>Clostridiaceae</taxon>
        <taxon>Clostridium</taxon>
    </lineage>
</organism>
<comment type="similarity">
    <text evidence="2 8">Belongs to the alanine or glycine:cation symporter (AGCS) (TC 2.A.25) family.</text>
</comment>
<evidence type="ECO:0000256" key="7">
    <source>
        <dbReference type="ARBA" id="ARBA00023136"/>
    </source>
</evidence>
<dbReference type="EMBL" id="JAAGPU010000016">
    <property type="protein sequence ID" value="NEU05138.1"/>
    <property type="molecule type" value="Genomic_DNA"/>
</dbReference>
<reference evidence="9 10" key="1">
    <citation type="submission" date="2020-02" db="EMBL/GenBank/DDBJ databases">
        <title>Genome assembly of a novel Clostridium senegalense strain.</title>
        <authorList>
            <person name="Gupta T.B."/>
            <person name="Jauregui R."/>
            <person name="Maclean P."/>
            <person name="Nawarathana A."/>
            <person name="Brightwell G."/>
        </authorList>
    </citation>
    <scope>NUCLEOTIDE SEQUENCE [LARGE SCALE GENOMIC DNA]</scope>
    <source>
        <strain evidence="9 10">AGRFS4</strain>
    </source>
</reference>
<proteinExistence type="inferred from homology"/>
<keyword evidence="10" id="KW-1185">Reference proteome</keyword>
<evidence type="ECO:0000256" key="5">
    <source>
        <dbReference type="ARBA" id="ARBA00022692"/>
    </source>
</evidence>
<dbReference type="AlphaFoldDB" id="A0A6M0H4D2"/>
<dbReference type="GO" id="GO:0005283">
    <property type="term" value="F:amino acid:sodium symporter activity"/>
    <property type="evidence" value="ECO:0007669"/>
    <property type="project" value="InterPro"/>
</dbReference>